<dbReference type="InterPro" id="IPR014284">
    <property type="entry name" value="RNA_pol_sigma-70_dom"/>
</dbReference>
<dbReference type="Proteomes" id="UP000886749">
    <property type="component" value="Unassembled WGS sequence"/>
</dbReference>
<keyword evidence="3" id="KW-0238">DNA-binding</keyword>
<dbReference type="PANTHER" id="PTHR43133:SF8">
    <property type="entry name" value="RNA POLYMERASE SIGMA FACTOR HI_1459-RELATED"/>
    <property type="match status" value="1"/>
</dbReference>
<evidence type="ECO:0000313" key="6">
    <source>
        <dbReference type="EMBL" id="HIR41260.1"/>
    </source>
</evidence>
<keyword evidence="2" id="KW-0731">Sigma factor</keyword>
<dbReference type="InterPro" id="IPR013324">
    <property type="entry name" value="RNA_pol_sigma_r3/r4-like"/>
</dbReference>
<keyword evidence="1" id="KW-0805">Transcription regulation</keyword>
<evidence type="ECO:0000256" key="1">
    <source>
        <dbReference type="ARBA" id="ARBA00023015"/>
    </source>
</evidence>
<comment type="caution">
    <text evidence="6">The sequence shown here is derived from an EMBL/GenBank/DDBJ whole genome shotgun (WGS) entry which is preliminary data.</text>
</comment>
<evidence type="ECO:0000313" key="7">
    <source>
        <dbReference type="Proteomes" id="UP000886749"/>
    </source>
</evidence>
<dbReference type="Pfam" id="PF08281">
    <property type="entry name" value="Sigma70_r4_2"/>
    <property type="match status" value="1"/>
</dbReference>
<feature type="non-terminal residue" evidence="6">
    <location>
        <position position="1"/>
    </location>
</feature>
<dbReference type="NCBIfam" id="TIGR02937">
    <property type="entry name" value="sigma70-ECF"/>
    <property type="match status" value="1"/>
</dbReference>
<protein>
    <submittedName>
        <fullName evidence="6">RNA polymerase sigma factor</fullName>
    </submittedName>
</protein>
<dbReference type="InterPro" id="IPR039425">
    <property type="entry name" value="RNA_pol_sigma-70-like"/>
</dbReference>
<dbReference type="AlphaFoldDB" id="A0A9D1AJH4"/>
<evidence type="ECO:0000256" key="4">
    <source>
        <dbReference type="ARBA" id="ARBA00023163"/>
    </source>
</evidence>
<dbReference type="GO" id="GO:0003677">
    <property type="term" value="F:DNA binding"/>
    <property type="evidence" value="ECO:0007669"/>
    <property type="project" value="UniProtKB-KW"/>
</dbReference>
<reference evidence="6" key="2">
    <citation type="journal article" date="2021" name="PeerJ">
        <title>Extensive microbial diversity within the chicken gut microbiome revealed by metagenomics and culture.</title>
        <authorList>
            <person name="Gilroy R."/>
            <person name="Ravi A."/>
            <person name="Getino M."/>
            <person name="Pursley I."/>
            <person name="Horton D.L."/>
            <person name="Alikhan N.F."/>
            <person name="Baker D."/>
            <person name="Gharbi K."/>
            <person name="Hall N."/>
            <person name="Watson M."/>
            <person name="Adriaenssens E.M."/>
            <person name="Foster-Nyarko E."/>
            <person name="Jarju S."/>
            <person name="Secka A."/>
            <person name="Antonio M."/>
            <person name="Oren A."/>
            <person name="Chaudhuri R.R."/>
            <person name="La Ragione R."/>
            <person name="Hildebrand F."/>
            <person name="Pallen M.J."/>
        </authorList>
    </citation>
    <scope>NUCLEOTIDE SEQUENCE</scope>
    <source>
        <strain evidence="6">CHK184-25365</strain>
    </source>
</reference>
<dbReference type="GO" id="GO:0016987">
    <property type="term" value="F:sigma factor activity"/>
    <property type="evidence" value="ECO:0007669"/>
    <property type="project" value="UniProtKB-KW"/>
</dbReference>
<reference evidence="6" key="1">
    <citation type="submission" date="2020-10" db="EMBL/GenBank/DDBJ databases">
        <authorList>
            <person name="Gilroy R."/>
        </authorList>
    </citation>
    <scope>NUCLEOTIDE SEQUENCE</scope>
    <source>
        <strain evidence="6">CHK184-25365</strain>
    </source>
</reference>
<proteinExistence type="predicted"/>
<dbReference type="InterPro" id="IPR036388">
    <property type="entry name" value="WH-like_DNA-bd_sf"/>
</dbReference>
<gene>
    <name evidence="6" type="ORF">IAB36_05485</name>
</gene>
<dbReference type="SUPFAM" id="SSF88659">
    <property type="entry name" value="Sigma3 and sigma4 domains of RNA polymerase sigma factors"/>
    <property type="match status" value="1"/>
</dbReference>
<accession>A0A9D1AJH4</accession>
<name>A0A9D1AJH4_9FIRM</name>
<evidence type="ECO:0000256" key="3">
    <source>
        <dbReference type="ARBA" id="ARBA00023125"/>
    </source>
</evidence>
<dbReference type="GO" id="GO:0006352">
    <property type="term" value="P:DNA-templated transcription initiation"/>
    <property type="evidence" value="ECO:0007669"/>
    <property type="project" value="InterPro"/>
</dbReference>
<evidence type="ECO:0000259" key="5">
    <source>
        <dbReference type="Pfam" id="PF08281"/>
    </source>
</evidence>
<evidence type="ECO:0000256" key="2">
    <source>
        <dbReference type="ARBA" id="ARBA00023082"/>
    </source>
</evidence>
<sequence>TWLGAWNAIPPHRPSCLRTFLGKITRNLALKRLEKSAAQKRGSGEALLVLEELEQCLAAPEKVEQQVEDQIQAQRLAVVLEEFLRSLPGRARILFLRRYWYFCSIQEIAKQEGISEGAVKSSLFRTREKLRAKLQEEGLL</sequence>
<organism evidence="6 7">
    <name type="scientific">Candidatus Egerieicola pullicola</name>
    <dbReference type="NCBI Taxonomy" id="2840775"/>
    <lineage>
        <taxon>Bacteria</taxon>
        <taxon>Bacillati</taxon>
        <taxon>Bacillota</taxon>
        <taxon>Clostridia</taxon>
        <taxon>Eubacteriales</taxon>
        <taxon>Oscillospiraceae</taxon>
        <taxon>Oscillospiraceae incertae sedis</taxon>
        <taxon>Candidatus Egerieicola</taxon>
    </lineage>
</organism>
<feature type="domain" description="RNA polymerase sigma factor 70 region 4 type 2" evidence="5">
    <location>
        <begin position="80"/>
        <end position="130"/>
    </location>
</feature>
<dbReference type="EMBL" id="DVGY01000121">
    <property type="protein sequence ID" value="HIR41260.1"/>
    <property type="molecule type" value="Genomic_DNA"/>
</dbReference>
<dbReference type="InterPro" id="IPR013249">
    <property type="entry name" value="RNA_pol_sigma70_r4_t2"/>
</dbReference>
<dbReference type="Gene3D" id="1.10.10.10">
    <property type="entry name" value="Winged helix-like DNA-binding domain superfamily/Winged helix DNA-binding domain"/>
    <property type="match status" value="1"/>
</dbReference>
<keyword evidence="4" id="KW-0804">Transcription</keyword>
<dbReference type="PANTHER" id="PTHR43133">
    <property type="entry name" value="RNA POLYMERASE ECF-TYPE SIGMA FACTO"/>
    <property type="match status" value="1"/>
</dbReference>